<gene>
    <name evidence="2" type="ORF">FKG94_10460</name>
</gene>
<feature type="transmembrane region" description="Helical" evidence="1">
    <location>
        <begin position="222"/>
        <end position="246"/>
    </location>
</feature>
<reference evidence="2 3" key="1">
    <citation type="submission" date="2019-06" db="EMBL/GenBank/DDBJ databases">
        <title>Whole genome sequence for Cellvibrionaceae sp. R142.</title>
        <authorList>
            <person name="Wang G."/>
        </authorList>
    </citation>
    <scope>NUCLEOTIDE SEQUENCE [LARGE SCALE GENOMIC DNA]</scope>
    <source>
        <strain evidence="2 3">R142</strain>
    </source>
</reference>
<dbReference type="InterPro" id="IPR010295">
    <property type="entry name" value="DUF898"/>
</dbReference>
<feature type="transmembrane region" description="Helical" evidence="1">
    <location>
        <begin position="96"/>
        <end position="119"/>
    </location>
</feature>
<accession>A0A545TS89</accession>
<keyword evidence="1" id="KW-0812">Transmembrane</keyword>
<feature type="transmembrane region" description="Helical" evidence="1">
    <location>
        <begin position="73"/>
        <end position="90"/>
    </location>
</feature>
<name>A0A545TS89_9GAMM</name>
<keyword evidence="1" id="KW-0472">Membrane</keyword>
<feature type="transmembrane region" description="Helical" evidence="1">
    <location>
        <begin position="174"/>
        <end position="201"/>
    </location>
</feature>
<dbReference type="Pfam" id="PF05987">
    <property type="entry name" value="DUF898"/>
    <property type="match status" value="1"/>
</dbReference>
<feature type="transmembrane region" description="Helical" evidence="1">
    <location>
        <begin position="140"/>
        <end position="162"/>
    </location>
</feature>
<proteinExistence type="predicted"/>
<sequence>MDSMEDTKQQVKPFSFAGTAAGYFSVWIVNILLTIVTLGIYSAWAKVRTNQYFYGHTQLDGSSFQYLATPMQILRGRIFACLALLAYLLADWISPIAGIAAIVILFAALPFIFVAAMSFRMRHTAYRGVTFAFKGDILQAYLILLLPTLLFFGAIFLTVWGVMPEEEGDQVSMVPMLIMLGVFLLAGLFTPLVEFFLYRYVTTGVRYGQSAFRFGAGHWDFYKIYAVAVGVFLLFGIVIGLMAGGINMAAGVEIGEGTTGAAGTGITLLMAVAGMVLYLWLFAYFKVARENLLYNNLQLEQGHYFESRLRVGYMMFLIFTNTLAVVVSLGLLLPWAKVRTAKYRASTLVLVAVADLNDFAAGEREQVRALGEEVDGVFDLEIGI</sequence>
<keyword evidence="3" id="KW-1185">Reference proteome</keyword>
<comment type="caution">
    <text evidence="2">The sequence shown here is derived from an EMBL/GenBank/DDBJ whole genome shotgun (WGS) entry which is preliminary data.</text>
</comment>
<evidence type="ECO:0000313" key="2">
    <source>
        <dbReference type="EMBL" id="TQV80082.1"/>
    </source>
</evidence>
<protein>
    <submittedName>
        <fullName evidence="2">DUF898 domain-containing protein</fullName>
    </submittedName>
</protein>
<dbReference type="AlphaFoldDB" id="A0A545TS89"/>
<dbReference type="OrthoDB" id="9765721at2"/>
<feature type="transmembrane region" description="Helical" evidence="1">
    <location>
        <begin position="313"/>
        <end position="336"/>
    </location>
</feature>
<feature type="transmembrane region" description="Helical" evidence="1">
    <location>
        <begin position="20"/>
        <end position="44"/>
    </location>
</feature>
<dbReference type="Proteomes" id="UP000319732">
    <property type="component" value="Unassembled WGS sequence"/>
</dbReference>
<keyword evidence="1" id="KW-1133">Transmembrane helix</keyword>
<evidence type="ECO:0000256" key="1">
    <source>
        <dbReference type="SAM" id="Phobius"/>
    </source>
</evidence>
<organism evidence="2 3">
    <name type="scientific">Exilibacterium tricleocarpae</name>
    <dbReference type="NCBI Taxonomy" id="2591008"/>
    <lineage>
        <taxon>Bacteria</taxon>
        <taxon>Pseudomonadati</taxon>
        <taxon>Pseudomonadota</taxon>
        <taxon>Gammaproteobacteria</taxon>
        <taxon>Cellvibrionales</taxon>
        <taxon>Cellvibrionaceae</taxon>
        <taxon>Exilibacterium</taxon>
    </lineage>
</organism>
<feature type="transmembrane region" description="Helical" evidence="1">
    <location>
        <begin position="266"/>
        <end position="285"/>
    </location>
</feature>
<evidence type="ECO:0000313" key="3">
    <source>
        <dbReference type="Proteomes" id="UP000319732"/>
    </source>
</evidence>
<dbReference type="EMBL" id="VHSG01000010">
    <property type="protein sequence ID" value="TQV80082.1"/>
    <property type="molecule type" value="Genomic_DNA"/>
</dbReference>